<dbReference type="InterPro" id="IPR027413">
    <property type="entry name" value="GROEL-like_equatorial_sf"/>
</dbReference>
<dbReference type="PANTHER" id="PTHR45633">
    <property type="entry name" value="60 KDA HEAT SHOCK PROTEIN, MITOCHONDRIAL"/>
    <property type="match status" value="1"/>
</dbReference>
<gene>
    <name evidence="3" type="ORF">LAQU0_S03e06304g</name>
</gene>
<proteinExistence type="inferred from homology"/>
<reference evidence="4" key="1">
    <citation type="submission" date="2015-10" db="EMBL/GenBank/DDBJ databases">
        <authorList>
            <person name="Devillers H."/>
        </authorList>
    </citation>
    <scope>NUCLEOTIDE SEQUENCE [LARGE SCALE GENOMIC DNA]</scope>
</reference>
<evidence type="ECO:0000313" key="4">
    <source>
        <dbReference type="Proteomes" id="UP000236544"/>
    </source>
</evidence>
<dbReference type="InterPro" id="IPR001844">
    <property type="entry name" value="Cpn60/GroEL"/>
</dbReference>
<dbReference type="Gene3D" id="3.30.260.10">
    <property type="entry name" value="TCP-1-like chaperonin intermediate domain"/>
    <property type="match status" value="2"/>
</dbReference>
<comment type="similarity">
    <text evidence="1">Belongs to the chaperonin (HSP60) family.</text>
</comment>
<dbReference type="InterPro" id="IPR027410">
    <property type="entry name" value="TCP-1-like_intermed_sf"/>
</dbReference>
<protein>
    <submittedName>
        <fullName evidence="3">LAQU0S03e06304g1_1</fullName>
    </submittedName>
</protein>
<dbReference type="AlphaFoldDB" id="A0A0P1KRS2"/>
<dbReference type="Gene3D" id="3.50.7.10">
    <property type="entry name" value="GroEL"/>
    <property type="match status" value="1"/>
</dbReference>
<evidence type="ECO:0000313" key="3">
    <source>
        <dbReference type="EMBL" id="CUS21599.1"/>
    </source>
</evidence>
<dbReference type="Proteomes" id="UP000236544">
    <property type="component" value="Unassembled WGS sequence"/>
</dbReference>
<dbReference type="InterPro" id="IPR027409">
    <property type="entry name" value="GroEL-like_apical_dom_sf"/>
</dbReference>
<dbReference type="SUPFAM" id="SSF52029">
    <property type="entry name" value="GroEL apical domain-like"/>
    <property type="match status" value="1"/>
</dbReference>
<dbReference type="GO" id="GO:0005737">
    <property type="term" value="C:cytoplasm"/>
    <property type="evidence" value="ECO:0007669"/>
    <property type="project" value="UniProtKB-ARBA"/>
</dbReference>
<dbReference type="GO" id="GO:0140662">
    <property type="term" value="F:ATP-dependent protein folding chaperone"/>
    <property type="evidence" value="ECO:0007669"/>
    <property type="project" value="InterPro"/>
</dbReference>
<accession>A0A0P1KRS2</accession>
<sequence>MLKTAQWLCFRTVKTLHTPIYNSSDLATRQSLLTYIGMLEKVVSSASYSRSVLYAGKYKKLPQAISGNDTVRMNYMLKELLTSLQLSEAQNPEQQRDSSRKLGKIGLQLFMACQQDNVTALGAGLTKRLVECYNRYPSQDMAVSIENSLSKVRAFLNQNKLVIKDREDIDQLVSKLSSSEEDAKTIQKVLVELNYDLVSDDVVRVVRGRRTEDEIEISKGWKFPSGVLDSNEAYTRSLQLSKNKLVAVNSESLVLVHDGTLREADKILPSLHYASKKQKALIIVVNGDCIGDALAAITIHNNKCRRQGVSSQAIVLRYIARDHRGVELQENIDFLSFLKLPQGVGSVYSPEFSEHVPSTASATRFFGSLESLKATTGEAFLYNTQIGGQEIHNDALRATVTLHVGGNSEFEIDHRRAQLDHIMNNVLCHGLAHGWVPSQGVALAKSVAALQNGDSQSARSAGAAALTESLMLPLESAVTNLYAAHRFEASRLTAETIADPSFTTAYLPEKCSVVERGLIEPWSAIDKILAGVASFVKLTASCDVLVTRFFDKPKKND</sequence>
<dbReference type="OrthoDB" id="4056908at2759"/>
<keyword evidence="4" id="KW-1185">Reference proteome</keyword>
<name>A0A0P1KRS2_9SACH</name>
<evidence type="ECO:0000256" key="2">
    <source>
        <dbReference type="ARBA" id="ARBA00023186"/>
    </source>
</evidence>
<organism evidence="3 4">
    <name type="scientific">Lachancea quebecensis</name>
    <dbReference type="NCBI Taxonomy" id="1654605"/>
    <lineage>
        <taxon>Eukaryota</taxon>
        <taxon>Fungi</taxon>
        <taxon>Dikarya</taxon>
        <taxon>Ascomycota</taxon>
        <taxon>Saccharomycotina</taxon>
        <taxon>Saccharomycetes</taxon>
        <taxon>Saccharomycetales</taxon>
        <taxon>Saccharomycetaceae</taxon>
        <taxon>Lachancea</taxon>
    </lineage>
</organism>
<dbReference type="Gene3D" id="1.10.560.10">
    <property type="entry name" value="GroEL-like equatorial domain"/>
    <property type="match status" value="2"/>
</dbReference>
<dbReference type="EMBL" id="LN890565">
    <property type="protein sequence ID" value="CUS21599.1"/>
    <property type="molecule type" value="Genomic_DNA"/>
</dbReference>
<keyword evidence="2" id="KW-0143">Chaperone</keyword>
<evidence type="ECO:0000256" key="1">
    <source>
        <dbReference type="ARBA" id="ARBA00006607"/>
    </source>
</evidence>
<dbReference type="GO" id="GO:0042026">
    <property type="term" value="P:protein refolding"/>
    <property type="evidence" value="ECO:0007669"/>
    <property type="project" value="InterPro"/>
</dbReference>